<reference evidence="2 3" key="1">
    <citation type="submission" date="2014-02" db="EMBL/GenBank/DDBJ databases">
        <title>Draft genome sequence of Lysinibacillus sinduriensis JCM 15800.</title>
        <authorList>
            <person name="Zhang F."/>
            <person name="Wang G."/>
            <person name="Zhang L."/>
        </authorList>
    </citation>
    <scope>NUCLEOTIDE SEQUENCE [LARGE SCALE GENOMIC DNA]</scope>
    <source>
        <strain evidence="2 3">JCM 15800</strain>
    </source>
</reference>
<sequence>MNIMEYNGDAVVETRELARMYCRPMSEITRVYLQNKERFKEGQHFHLVDGRVEESASDHPDLVSTNHKISFLWTDCGLYEHAALMDTQLAWQSYCQFIYFVFNKSEKMKQATQVHRETEDLLAKRQLLILLAKELF</sequence>
<dbReference type="InterPro" id="IPR018873">
    <property type="entry name" value="KilA-N_DNA-bd_domain"/>
</dbReference>
<dbReference type="Pfam" id="PF10543">
    <property type="entry name" value="ORF6N"/>
    <property type="match status" value="1"/>
</dbReference>
<proteinExistence type="predicted"/>
<accession>A0A0A3I0J6</accession>
<evidence type="ECO:0000313" key="2">
    <source>
        <dbReference type="EMBL" id="KGR76158.1"/>
    </source>
</evidence>
<feature type="domain" description="KilA-N DNA-binding" evidence="1">
    <location>
        <begin position="2"/>
        <end position="82"/>
    </location>
</feature>
<dbReference type="Proteomes" id="UP000030408">
    <property type="component" value="Unassembled WGS sequence"/>
</dbReference>
<evidence type="ECO:0000313" key="3">
    <source>
        <dbReference type="Proteomes" id="UP000030408"/>
    </source>
</evidence>
<gene>
    <name evidence="2" type="ORF">CD33_08285</name>
</gene>
<dbReference type="AlphaFoldDB" id="A0A0A3I0J6"/>
<dbReference type="OrthoDB" id="2738426at2"/>
<name>A0A0A3I0J6_9BACL</name>
<evidence type="ECO:0000259" key="1">
    <source>
        <dbReference type="Pfam" id="PF10543"/>
    </source>
</evidence>
<keyword evidence="3" id="KW-1185">Reference proteome</keyword>
<protein>
    <recommendedName>
        <fullName evidence="1">KilA-N DNA-binding domain-containing protein</fullName>
    </recommendedName>
</protein>
<comment type="caution">
    <text evidence="2">The sequence shown here is derived from an EMBL/GenBank/DDBJ whole genome shotgun (WGS) entry which is preliminary data.</text>
</comment>
<dbReference type="EMBL" id="JPVO01000047">
    <property type="protein sequence ID" value="KGR76158.1"/>
    <property type="molecule type" value="Genomic_DNA"/>
</dbReference>
<organism evidence="2 3">
    <name type="scientific">Ureibacillus sinduriensis BLB-1 = JCM 15800</name>
    <dbReference type="NCBI Taxonomy" id="1384057"/>
    <lineage>
        <taxon>Bacteria</taxon>
        <taxon>Bacillati</taxon>
        <taxon>Bacillota</taxon>
        <taxon>Bacilli</taxon>
        <taxon>Bacillales</taxon>
        <taxon>Caryophanaceae</taxon>
        <taxon>Ureibacillus</taxon>
    </lineage>
</organism>